<keyword evidence="3" id="KW-0597">Phosphoprotein</keyword>
<name>A0A3N2R727_9RHOB</name>
<evidence type="ECO:0000256" key="4">
    <source>
        <dbReference type="ARBA" id="ARBA00022723"/>
    </source>
</evidence>
<organism evidence="12 13">
    <name type="scientific">Histidinibacterium lentulum</name>
    <dbReference type="NCBI Taxonomy" id="2480588"/>
    <lineage>
        <taxon>Bacteria</taxon>
        <taxon>Pseudomonadati</taxon>
        <taxon>Pseudomonadota</taxon>
        <taxon>Alphaproteobacteria</taxon>
        <taxon>Rhodobacterales</taxon>
        <taxon>Paracoccaceae</taxon>
        <taxon>Histidinibacterium</taxon>
    </lineage>
</organism>
<dbReference type="AlphaFoldDB" id="A0A3N2R727"/>
<dbReference type="InterPro" id="IPR036900">
    <property type="entry name" value="A-D-PHexomutase_C_sf"/>
</dbReference>
<dbReference type="PANTHER" id="PTHR42946">
    <property type="entry name" value="PHOSPHOHEXOSE MUTASE"/>
    <property type="match status" value="1"/>
</dbReference>
<dbReference type="PROSITE" id="PS00710">
    <property type="entry name" value="PGM_PMM"/>
    <property type="match status" value="1"/>
</dbReference>
<evidence type="ECO:0000259" key="9">
    <source>
        <dbReference type="Pfam" id="PF02878"/>
    </source>
</evidence>
<keyword evidence="13" id="KW-1185">Reference proteome</keyword>
<dbReference type="Pfam" id="PF00408">
    <property type="entry name" value="PGM_PMM_IV"/>
    <property type="match status" value="1"/>
</dbReference>
<proteinExistence type="inferred from homology"/>
<dbReference type="Pfam" id="PF02879">
    <property type="entry name" value="PGM_PMM_II"/>
    <property type="match status" value="1"/>
</dbReference>
<dbReference type="GO" id="GO:0000287">
    <property type="term" value="F:magnesium ion binding"/>
    <property type="evidence" value="ECO:0007669"/>
    <property type="project" value="InterPro"/>
</dbReference>
<dbReference type="InterPro" id="IPR050060">
    <property type="entry name" value="Phosphoglucosamine_mutase"/>
</dbReference>
<evidence type="ECO:0000256" key="2">
    <source>
        <dbReference type="ARBA" id="ARBA00010231"/>
    </source>
</evidence>
<evidence type="ECO:0000256" key="3">
    <source>
        <dbReference type="ARBA" id="ARBA00022553"/>
    </source>
</evidence>
<keyword evidence="4 7" id="KW-0479">Metal-binding</keyword>
<evidence type="ECO:0000256" key="7">
    <source>
        <dbReference type="RuleBase" id="RU004326"/>
    </source>
</evidence>
<dbReference type="GO" id="GO:0005975">
    <property type="term" value="P:carbohydrate metabolic process"/>
    <property type="evidence" value="ECO:0007669"/>
    <property type="project" value="InterPro"/>
</dbReference>
<dbReference type="Pfam" id="PF02878">
    <property type="entry name" value="PGM_PMM_I"/>
    <property type="match status" value="1"/>
</dbReference>
<dbReference type="InterPro" id="IPR005845">
    <property type="entry name" value="A-D-PHexomutase_a/b/a-II"/>
</dbReference>
<dbReference type="Gene3D" id="3.40.120.10">
    <property type="entry name" value="Alpha-D-Glucose-1,6-Bisphosphate, subunit A, domain 3"/>
    <property type="match status" value="3"/>
</dbReference>
<keyword evidence="6" id="KW-0413">Isomerase</keyword>
<dbReference type="RefSeq" id="WP_123641756.1">
    <property type="nucleotide sequence ID" value="NZ_ML119083.1"/>
</dbReference>
<protein>
    <submittedName>
        <fullName evidence="12">Phosphomannomutase</fullName>
    </submittedName>
</protein>
<evidence type="ECO:0000259" key="11">
    <source>
        <dbReference type="Pfam" id="PF02880"/>
    </source>
</evidence>
<sequence length="462" mass="47696">MAPKFGTRGLRGLVTELTDDLVADYTRAFLAACPHGGRVFVARDLRESSPRIAEAVIAAARGEGVDVVRAGMLPTPALALASMGAGAAAIMVTGSHIPADRNGLKFYLPGGEVSKNDEARIVAALGRPAAGRSGGVSEGEGIAGAYVDRYVGAFGAEALGGLRIGVYQHSSAARDLLCEIVARLGAEAVPLARSATFVPVDTEAVDPETTQRLAAWCLEHRLDAVVSTDGDADRPMVADHTGRIVPGDVLGPLTAGLLSADVLCTPVSSNTAVDHMGFARVVRTRIGSPYVIAAMEAALAADPAARVAGYEANGGFLLGFEAEGPAGGLPPLATRDSVLPVVAPLARARAEGRTLAGLVSTLPPRFTAADRITGIDTDRAREFLAAMRADPARRAAFFDALPPEEAIDETDGLRVTFEGGAILHLRPSGNAPEFRCYAEAASAEAAQTLLARHLGKLGTEVG</sequence>
<dbReference type="OrthoDB" id="9803322at2"/>
<dbReference type="EMBL" id="RDRB01000003">
    <property type="protein sequence ID" value="ROU03208.1"/>
    <property type="molecule type" value="Genomic_DNA"/>
</dbReference>
<feature type="domain" description="Alpha-D-phosphohexomutase alpha/beta/alpha" evidence="9">
    <location>
        <begin position="4"/>
        <end position="124"/>
    </location>
</feature>
<dbReference type="GO" id="GO:0004615">
    <property type="term" value="F:phosphomannomutase activity"/>
    <property type="evidence" value="ECO:0007669"/>
    <property type="project" value="TreeGrafter"/>
</dbReference>
<evidence type="ECO:0000313" key="13">
    <source>
        <dbReference type="Proteomes" id="UP000268016"/>
    </source>
</evidence>
<dbReference type="InterPro" id="IPR005846">
    <property type="entry name" value="A-D-PHexomutase_a/b/a-III"/>
</dbReference>
<reference evidence="12 13" key="1">
    <citation type="submission" date="2018-10" db="EMBL/GenBank/DDBJ databases">
        <title>Histidinibacterium lentulum gen. nov., sp. nov., a marine bacterium from the culture broth of Picochlorum sp. 122.</title>
        <authorList>
            <person name="Wang G."/>
        </authorList>
    </citation>
    <scope>NUCLEOTIDE SEQUENCE [LARGE SCALE GENOMIC DNA]</scope>
    <source>
        <strain evidence="12 13">B17</strain>
    </source>
</reference>
<comment type="cofactor">
    <cofactor evidence="1">
        <name>Mg(2+)</name>
        <dbReference type="ChEBI" id="CHEBI:18420"/>
    </cofactor>
</comment>
<feature type="domain" description="Alpha-D-phosphohexomutase alpha/beta/alpha" evidence="11">
    <location>
        <begin position="263"/>
        <end position="365"/>
    </location>
</feature>
<dbReference type="SUPFAM" id="SSF53738">
    <property type="entry name" value="Phosphoglucomutase, first 3 domains"/>
    <property type="match status" value="3"/>
</dbReference>
<comment type="caution">
    <text evidence="12">The sequence shown here is derived from an EMBL/GenBank/DDBJ whole genome shotgun (WGS) entry which is preliminary data.</text>
</comment>
<evidence type="ECO:0000313" key="12">
    <source>
        <dbReference type="EMBL" id="ROU03208.1"/>
    </source>
</evidence>
<dbReference type="SUPFAM" id="SSF55957">
    <property type="entry name" value="Phosphoglucomutase, C-terminal domain"/>
    <property type="match status" value="1"/>
</dbReference>
<accession>A0A3N2R727</accession>
<evidence type="ECO:0000259" key="8">
    <source>
        <dbReference type="Pfam" id="PF00408"/>
    </source>
</evidence>
<comment type="similarity">
    <text evidence="2 7">Belongs to the phosphohexose mutase family.</text>
</comment>
<dbReference type="Proteomes" id="UP000268016">
    <property type="component" value="Unassembled WGS sequence"/>
</dbReference>
<dbReference type="Gene3D" id="3.30.310.50">
    <property type="entry name" value="Alpha-D-phosphohexomutase, C-terminal domain"/>
    <property type="match status" value="1"/>
</dbReference>
<evidence type="ECO:0000259" key="10">
    <source>
        <dbReference type="Pfam" id="PF02879"/>
    </source>
</evidence>
<dbReference type="InterPro" id="IPR005843">
    <property type="entry name" value="A-D-PHexomutase_C"/>
</dbReference>
<feature type="domain" description="Alpha-D-phosphohexomutase alpha/beta/alpha" evidence="10">
    <location>
        <begin position="145"/>
        <end position="242"/>
    </location>
</feature>
<dbReference type="InterPro" id="IPR005844">
    <property type="entry name" value="A-D-PHexomutase_a/b/a-I"/>
</dbReference>
<feature type="domain" description="Alpha-D-phosphohexomutase C-terminal" evidence="8">
    <location>
        <begin position="392"/>
        <end position="451"/>
    </location>
</feature>
<dbReference type="CDD" id="cd03088">
    <property type="entry name" value="ManB"/>
    <property type="match status" value="1"/>
</dbReference>
<evidence type="ECO:0000256" key="1">
    <source>
        <dbReference type="ARBA" id="ARBA00001946"/>
    </source>
</evidence>
<dbReference type="InterPro" id="IPR016066">
    <property type="entry name" value="A-D-PHexomutase_CS"/>
</dbReference>
<evidence type="ECO:0000256" key="6">
    <source>
        <dbReference type="ARBA" id="ARBA00023235"/>
    </source>
</evidence>
<dbReference type="InterPro" id="IPR016055">
    <property type="entry name" value="A-D-PHexomutase_a/b/a-I/II/III"/>
</dbReference>
<keyword evidence="5 7" id="KW-0460">Magnesium</keyword>
<gene>
    <name evidence="12" type="ORF">EAT49_07940</name>
</gene>
<evidence type="ECO:0000256" key="5">
    <source>
        <dbReference type="ARBA" id="ARBA00022842"/>
    </source>
</evidence>
<dbReference type="Pfam" id="PF02880">
    <property type="entry name" value="PGM_PMM_III"/>
    <property type="match status" value="1"/>
</dbReference>
<dbReference type="PANTHER" id="PTHR42946:SF1">
    <property type="entry name" value="PHOSPHOGLUCOMUTASE (ALPHA-D-GLUCOSE-1,6-BISPHOSPHATE-DEPENDENT)"/>
    <property type="match status" value="1"/>
</dbReference>